<comment type="caution">
    <text evidence="3">The sequence shown here is derived from an EMBL/GenBank/DDBJ whole genome shotgun (WGS) entry which is preliminary data.</text>
</comment>
<evidence type="ECO:0000259" key="2">
    <source>
        <dbReference type="Pfam" id="PF03781"/>
    </source>
</evidence>
<dbReference type="InterPro" id="IPR051043">
    <property type="entry name" value="Sulfatase_Mod_Factor_Kinase"/>
</dbReference>
<dbReference type="Pfam" id="PF03781">
    <property type="entry name" value="FGE-sulfatase"/>
    <property type="match status" value="1"/>
</dbReference>
<dbReference type="InterPro" id="IPR016187">
    <property type="entry name" value="CTDL_fold"/>
</dbReference>
<proteinExistence type="predicted"/>
<gene>
    <name evidence="3" type="ORF">HHL25_18115</name>
</gene>
<name>A0A7Y0AZ51_9HYPH</name>
<accession>A0A7Y0AZ51</accession>
<feature type="domain" description="Sulfatase-modifying factor enzyme-like" evidence="2">
    <location>
        <begin position="58"/>
        <end position="282"/>
    </location>
</feature>
<keyword evidence="1" id="KW-1133">Transmembrane helix</keyword>
<dbReference type="PANTHER" id="PTHR23150:SF19">
    <property type="entry name" value="FORMYLGLYCINE-GENERATING ENZYME"/>
    <property type="match status" value="1"/>
</dbReference>
<evidence type="ECO:0000313" key="3">
    <source>
        <dbReference type="EMBL" id="NML76052.1"/>
    </source>
</evidence>
<sequence length="295" mass="31933">MHSLIQNRPAASNASLVIPTALIAVIGVALGLQSGLFHRPAPTVTVPMTLSIEPRAFEYRPAGEFYKNGFAVDAPKAEVVRAHTLSITKFQITTAEYDACVADGACPVRESATESTDNLPVTGVSHDDATAYANWLSEKSGAVWTLPTDEDLAFAAGSKFPDDALGVDPDSKNPALRWLADYRREAERKASRDPAPQALGHFGEGEYGLADFGGNIWEWTTTCNRRVLLQETAQEVEGASDCGIYIASGKHRAPLSSFIRDPKGGGCSVGTPPDNVGFRLVRDDRWFARLFFAFR</sequence>
<keyword evidence="4" id="KW-1185">Reference proteome</keyword>
<dbReference type="InterPro" id="IPR005532">
    <property type="entry name" value="SUMF_dom"/>
</dbReference>
<dbReference type="Proteomes" id="UP000541470">
    <property type="component" value="Unassembled WGS sequence"/>
</dbReference>
<keyword evidence="1" id="KW-0472">Membrane</keyword>
<feature type="transmembrane region" description="Helical" evidence="1">
    <location>
        <begin position="12"/>
        <end position="32"/>
    </location>
</feature>
<dbReference type="EMBL" id="JABBGK010000004">
    <property type="protein sequence ID" value="NML76052.1"/>
    <property type="molecule type" value="Genomic_DNA"/>
</dbReference>
<dbReference type="PANTHER" id="PTHR23150">
    <property type="entry name" value="SULFATASE MODIFYING FACTOR 1, 2"/>
    <property type="match status" value="1"/>
</dbReference>
<dbReference type="GO" id="GO:0120147">
    <property type="term" value="F:formylglycine-generating oxidase activity"/>
    <property type="evidence" value="ECO:0007669"/>
    <property type="project" value="TreeGrafter"/>
</dbReference>
<protein>
    <submittedName>
        <fullName evidence="3">Formylglycine-generating enzyme family protein</fullName>
    </submittedName>
</protein>
<dbReference type="Gene3D" id="3.90.1580.10">
    <property type="entry name" value="paralog of FGE (formylglycine-generating enzyme)"/>
    <property type="match status" value="1"/>
</dbReference>
<dbReference type="AlphaFoldDB" id="A0A7Y0AZ51"/>
<evidence type="ECO:0000256" key="1">
    <source>
        <dbReference type="SAM" id="Phobius"/>
    </source>
</evidence>
<dbReference type="SUPFAM" id="SSF56436">
    <property type="entry name" value="C-type lectin-like"/>
    <property type="match status" value="1"/>
</dbReference>
<evidence type="ECO:0000313" key="4">
    <source>
        <dbReference type="Proteomes" id="UP000541470"/>
    </source>
</evidence>
<keyword evidence="1" id="KW-0812">Transmembrane</keyword>
<organism evidence="3 4">
    <name type="scientific">Rhizobium terricola</name>
    <dbReference type="NCBI Taxonomy" id="2728849"/>
    <lineage>
        <taxon>Bacteria</taxon>
        <taxon>Pseudomonadati</taxon>
        <taxon>Pseudomonadota</taxon>
        <taxon>Alphaproteobacteria</taxon>
        <taxon>Hyphomicrobiales</taxon>
        <taxon>Rhizobiaceae</taxon>
        <taxon>Rhizobium/Agrobacterium group</taxon>
        <taxon>Rhizobium</taxon>
    </lineage>
</organism>
<dbReference type="RefSeq" id="WP_169594266.1">
    <property type="nucleotide sequence ID" value="NZ_JABBGK010000004.1"/>
</dbReference>
<dbReference type="InterPro" id="IPR042095">
    <property type="entry name" value="SUMF_sf"/>
</dbReference>
<reference evidence="3 4" key="1">
    <citation type="submission" date="2020-04" db="EMBL/GenBank/DDBJ databases">
        <title>Rhizobium sp. S-51 isolated from soil.</title>
        <authorList>
            <person name="Dahal R.H."/>
        </authorList>
    </citation>
    <scope>NUCLEOTIDE SEQUENCE [LARGE SCALE GENOMIC DNA]</scope>
    <source>
        <strain evidence="3 4">S-51</strain>
    </source>
</reference>